<gene>
    <name evidence="3" type="ORF">D7Y13_37655</name>
</gene>
<evidence type="ECO:0000313" key="4">
    <source>
        <dbReference type="Proteomes" id="UP000278907"/>
    </source>
</evidence>
<name>A0ABX9Q5U5_9BACT</name>
<keyword evidence="4" id="KW-1185">Reference proteome</keyword>
<dbReference type="RefSeq" id="WP_120583407.1">
    <property type="nucleotide sequence ID" value="NZ_RAWI01000516.1"/>
</dbReference>
<protein>
    <recommendedName>
        <fullName evidence="5">CARDB domain-containing protein</fullName>
    </recommendedName>
</protein>
<evidence type="ECO:0008006" key="5">
    <source>
        <dbReference type="Google" id="ProtNLM"/>
    </source>
</evidence>
<evidence type="ECO:0000313" key="3">
    <source>
        <dbReference type="EMBL" id="RKH92219.1"/>
    </source>
</evidence>
<organism evidence="3 4">
    <name type="scientific">Corallococcus praedator</name>
    <dbReference type="NCBI Taxonomy" id="2316724"/>
    <lineage>
        <taxon>Bacteria</taxon>
        <taxon>Pseudomonadati</taxon>
        <taxon>Myxococcota</taxon>
        <taxon>Myxococcia</taxon>
        <taxon>Myxococcales</taxon>
        <taxon>Cystobacterineae</taxon>
        <taxon>Myxococcaceae</taxon>
        <taxon>Corallococcus</taxon>
    </lineage>
</organism>
<comment type="caution">
    <text evidence="3">The sequence shown here is derived from an EMBL/GenBank/DDBJ whole genome shotgun (WGS) entry which is preliminary data.</text>
</comment>
<dbReference type="InterPro" id="IPR013783">
    <property type="entry name" value="Ig-like_fold"/>
</dbReference>
<keyword evidence="2" id="KW-0732">Signal</keyword>
<dbReference type="Gene3D" id="2.60.40.10">
    <property type="entry name" value="Immunoglobulins"/>
    <property type="match status" value="1"/>
</dbReference>
<sequence>MKIKATAASLFLLVVLASNSAWAQVQMNILTAPAAIADPLAGFTVNYTMTGSKSGVGAAAAQVTFYLSASANGSTGVWQLFTQQILLNGSGLGPYFPPAGTQSRYISRLSMQANAVAQLEAIAAACQPQTWYILGRVDSTTIRSTTSVLGTTKPADFYFTGGTITPASIQPGGSTVMTFDLYTRCPANTASRVGIFLTDANYQSLGSIGAVNIGAGAGTSTLPPSTITFSSAIAPGTYHLVLVADVDGVIAESNENNNAGDFTLEVTPSPLAATGRHVGELGTGVSLPNEVTSGRQDLAVGAPGEAIQPL</sequence>
<evidence type="ECO:0000256" key="2">
    <source>
        <dbReference type="SAM" id="SignalP"/>
    </source>
</evidence>
<feature type="signal peptide" evidence="2">
    <location>
        <begin position="1"/>
        <end position="23"/>
    </location>
</feature>
<feature type="region of interest" description="Disordered" evidence="1">
    <location>
        <begin position="283"/>
        <end position="310"/>
    </location>
</feature>
<feature type="chain" id="PRO_5045777548" description="CARDB domain-containing protein" evidence="2">
    <location>
        <begin position="24"/>
        <end position="310"/>
    </location>
</feature>
<dbReference type="EMBL" id="RAWI01000516">
    <property type="protein sequence ID" value="RKH92219.1"/>
    <property type="molecule type" value="Genomic_DNA"/>
</dbReference>
<evidence type="ECO:0000256" key="1">
    <source>
        <dbReference type="SAM" id="MobiDB-lite"/>
    </source>
</evidence>
<proteinExistence type="predicted"/>
<reference evidence="3 4" key="1">
    <citation type="submission" date="2018-09" db="EMBL/GenBank/DDBJ databases">
        <authorList>
            <person name="Livingstone P.G."/>
            <person name="Whitworth D.E."/>
        </authorList>
    </citation>
    <scope>NUCLEOTIDE SEQUENCE [LARGE SCALE GENOMIC DNA]</scope>
    <source>
        <strain evidence="3 4">CA031B</strain>
    </source>
</reference>
<accession>A0ABX9Q5U5</accession>
<dbReference type="Proteomes" id="UP000278907">
    <property type="component" value="Unassembled WGS sequence"/>
</dbReference>